<protein>
    <recommendedName>
        <fullName evidence="3">DUF2799 domain-containing protein</fullName>
    </recommendedName>
</protein>
<dbReference type="Proteomes" id="UP000231516">
    <property type="component" value="Unassembled WGS sequence"/>
</dbReference>
<keyword evidence="2" id="KW-1185">Reference proteome</keyword>
<name>A0A2G5K941_9RHOB</name>
<dbReference type="AlphaFoldDB" id="A0A2G5K941"/>
<evidence type="ECO:0008006" key="3">
    <source>
        <dbReference type="Google" id="ProtNLM"/>
    </source>
</evidence>
<gene>
    <name evidence="1" type="ORF">BFP76_13790</name>
</gene>
<dbReference type="OrthoDB" id="5917215at2"/>
<sequence length="174" mass="19197">MQKYFALTAVLLITGCGLSEKACVEGDWRGIGARDGAAGRSPEFVANHAESCAKHGISPDLKAWEEGRQIGLKTYCTPSSAYEVGANGQSLRDVCPDADLAAMQKAHKKGLWYHRVTGDINSLERERRAVLNELASLPNDGTAAARHASLRSRLLSIDSRLRFLYLDRRRYSEF</sequence>
<proteinExistence type="predicted"/>
<organism evidence="1 2">
    <name type="scientific">Paramylibacter kogurei</name>
    <dbReference type="NCBI Taxonomy" id="1889778"/>
    <lineage>
        <taxon>Bacteria</taxon>
        <taxon>Pseudomonadati</taxon>
        <taxon>Pseudomonadota</taxon>
        <taxon>Alphaproteobacteria</taxon>
        <taxon>Rhodobacterales</taxon>
        <taxon>Paracoccaceae</taxon>
        <taxon>Paramylibacter</taxon>
    </lineage>
</organism>
<comment type="caution">
    <text evidence="1">The sequence shown here is derived from an EMBL/GenBank/DDBJ whole genome shotgun (WGS) entry which is preliminary data.</text>
</comment>
<evidence type="ECO:0000313" key="2">
    <source>
        <dbReference type="Proteomes" id="UP000231516"/>
    </source>
</evidence>
<dbReference type="Pfam" id="PF10973">
    <property type="entry name" value="DUF2799"/>
    <property type="match status" value="1"/>
</dbReference>
<dbReference type="InterPro" id="IPR021242">
    <property type="entry name" value="DUF2799"/>
</dbReference>
<accession>A0A2G5K941</accession>
<dbReference type="PROSITE" id="PS51257">
    <property type="entry name" value="PROKAR_LIPOPROTEIN"/>
    <property type="match status" value="1"/>
</dbReference>
<evidence type="ECO:0000313" key="1">
    <source>
        <dbReference type="EMBL" id="PIB26037.1"/>
    </source>
</evidence>
<dbReference type="EMBL" id="MDGM01000007">
    <property type="protein sequence ID" value="PIB26037.1"/>
    <property type="molecule type" value="Genomic_DNA"/>
</dbReference>
<reference evidence="1 2" key="1">
    <citation type="submission" date="2016-08" db="EMBL/GenBank/DDBJ databases">
        <title>Draft genome of Amylibacter sp. strain 4G11.</title>
        <authorList>
            <person name="Wong S.-K."/>
            <person name="Hamasaki K."/>
            <person name="Yoshizawa S."/>
        </authorList>
    </citation>
    <scope>NUCLEOTIDE SEQUENCE [LARGE SCALE GENOMIC DNA]</scope>
    <source>
        <strain evidence="1 2">4G11</strain>
    </source>
</reference>
<dbReference type="RefSeq" id="WP_099591784.1">
    <property type="nucleotide sequence ID" value="NZ_MDGM01000007.1"/>
</dbReference>